<comment type="caution">
    <text evidence="3">The sequence shown here is derived from an EMBL/GenBank/DDBJ whole genome shotgun (WGS) entry which is preliminary data.</text>
</comment>
<dbReference type="InterPro" id="IPR050546">
    <property type="entry name" value="Glycosyl_Hydrlase_16"/>
</dbReference>
<reference evidence="3" key="2">
    <citation type="journal article" date="2021" name="PeerJ">
        <title>Extensive microbial diversity within the chicken gut microbiome revealed by metagenomics and culture.</title>
        <authorList>
            <person name="Gilroy R."/>
            <person name="Ravi A."/>
            <person name="Getino M."/>
            <person name="Pursley I."/>
            <person name="Horton D.L."/>
            <person name="Alikhan N.F."/>
            <person name="Baker D."/>
            <person name="Gharbi K."/>
            <person name="Hall N."/>
            <person name="Watson M."/>
            <person name="Adriaenssens E.M."/>
            <person name="Foster-Nyarko E."/>
            <person name="Jarju S."/>
            <person name="Secka A."/>
            <person name="Antonio M."/>
            <person name="Oren A."/>
            <person name="Chaudhuri R.R."/>
            <person name="La Ragione R."/>
            <person name="Hildebrand F."/>
            <person name="Pallen M.J."/>
        </authorList>
    </citation>
    <scope>NUCLEOTIDE SEQUENCE</scope>
    <source>
        <strain evidence="3">D5-748</strain>
    </source>
</reference>
<keyword evidence="3" id="KW-0378">Hydrolase</keyword>
<gene>
    <name evidence="3" type="ORF">IAC23_05835</name>
</gene>
<dbReference type="Proteomes" id="UP000823619">
    <property type="component" value="Unassembled WGS sequence"/>
</dbReference>
<dbReference type="GO" id="GO:0005975">
    <property type="term" value="P:carbohydrate metabolic process"/>
    <property type="evidence" value="ECO:0007669"/>
    <property type="project" value="InterPro"/>
</dbReference>
<feature type="domain" description="GH16" evidence="2">
    <location>
        <begin position="27"/>
        <end position="262"/>
    </location>
</feature>
<dbReference type="InterPro" id="IPR013320">
    <property type="entry name" value="ConA-like_dom_sf"/>
</dbReference>
<dbReference type="SUPFAM" id="SSF49899">
    <property type="entry name" value="Concanavalin A-like lectins/glucanases"/>
    <property type="match status" value="1"/>
</dbReference>
<dbReference type="Gene3D" id="2.60.120.200">
    <property type="match status" value="1"/>
</dbReference>
<evidence type="ECO:0000256" key="1">
    <source>
        <dbReference type="ARBA" id="ARBA00006865"/>
    </source>
</evidence>
<dbReference type="AlphaFoldDB" id="A0A9D9EC53"/>
<dbReference type="PROSITE" id="PS51257">
    <property type="entry name" value="PROKAR_LIPOPROTEIN"/>
    <property type="match status" value="1"/>
</dbReference>
<protein>
    <submittedName>
        <fullName evidence="3">Glycoside hydrolase family 16 protein</fullName>
    </submittedName>
</protein>
<dbReference type="EMBL" id="JADIMO010000072">
    <property type="protein sequence ID" value="MBO8445197.1"/>
    <property type="molecule type" value="Genomic_DNA"/>
</dbReference>
<comment type="similarity">
    <text evidence="1">Belongs to the glycosyl hydrolase 16 family.</text>
</comment>
<dbReference type="InterPro" id="IPR000757">
    <property type="entry name" value="Beta-glucanase-like"/>
</dbReference>
<dbReference type="GO" id="GO:0004553">
    <property type="term" value="F:hydrolase activity, hydrolyzing O-glycosyl compounds"/>
    <property type="evidence" value="ECO:0007669"/>
    <property type="project" value="InterPro"/>
</dbReference>
<evidence type="ECO:0000259" key="2">
    <source>
        <dbReference type="PROSITE" id="PS51762"/>
    </source>
</evidence>
<accession>A0A9D9EC53</accession>
<dbReference type="PROSITE" id="PS51762">
    <property type="entry name" value="GH16_2"/>
    <property type="match status" value="1"/>
</dbReference>
<dbReference type="PANTHER" id="PTHR10963:SF55">
    <property type="entry name" value="GLYCOSIDE HYDROLASE FAMILY 16 PROTEIN"/>
    <property type="match status" value="1"/>
</dbReference>
<dbReference type="Pfam" id="PF00722">
    <property type="entry name" value="Glyco_hydro_16"/>
    <property type="match status" value="1"/>
</dbReference>
<evidence type="ECO:0000313" key="4">
    <source>
        <dbReference type="Proteomes" id="UP000823619"/>
    </source>
</evidence>
<organism evidence="3 4">
    <name type="scientific">Candidatus Cryptobacteroides merdavium</name>
    <dbReference type="NCBI Taxonomy" id="2840769"/>
    <lineage>
        <taxon>Bacteria</taxon>
        <taxon>Pseudomonadati</taxon>
        <taxon>Bacteroidota</taxon>
        <taxon>Bacteroidia</taxon>
        <taxon>Bacteroidales</taxon>
        <taxon>Candidatus Cryptobacteroides</taxon>
    </lineage>
</organism>
<reference evidence="3" key="1">
    <citation type="submission" date="2020-10" db="EMBL/GenBank/DDBJ databases">
        <authorList>
            <person name="Gilroy R."/>
        </authorList>
    </citation>
    <scope>NUCLEOTIDE SEQUENCE</scope>
    <source>
        <strain evidence="3">D5-748</strain>
    </source>
</reference>
<name>A0A9D9EC53_9BACT</name>
<proteinExistence type="inferred from homology"/>
<sequence>MKITFVTIALAGILLSVSCGQRDGWKLVWEENFESETINPEIWSKTERGTADWDDTQSHDERCYGFRDGNLILRGIVNDNTQADTAAYLTGGLVTWGKKSFAPGRIEVRARLQSARGAWPAIWLMPFDENVKWPYGGEIDVMERLNSDGFVYQTVHSNYTLYLGKKDNPANFSTIEFNPEDFNVFGVDIHRDSLVFHVNGVRNFAYPRLPEVPDSLGQFPFFQPMYLLIDMQLGGSWVGETDPADLPVEMEVDWVRHYVRKD</sequence>
<dbReference type="PANTHER" id="PTHR10963">
    <property type="entry name" value="GLYCOSYL HYDROLASE-RELATED"/>
    <property type="match status" value="1"/>
</dbReference>
<evidence type="ECO:0000313" key="3">
    <source>
        <dbReference type="EMBL" id="MBO8445197.1"/>
    </source>
</evidence>
<dbReference type="CDD" id="cd08023">
    <property type="entry name" value="GH16_laminarinase_like"/>
    <property type="match status" value="1"/>
</dbReference>